<gene>
    <name evidence="3" type="ORF">AQJ67_41540</name>
</gene>
<sequence length="463" mass="50715">MRLVGTLMSIFGAFFFIAGFSSMRTVPWRPGATDPLWYRALIVAAVAAVGAVSLLGGRRLRRRGRRHSVPVLRTMADAKRGAYVLYLRPFTSDATGASMPHAFSRFQRVGGSLVDTGTRTVEERISRVFGTLGRVIAVGQPDESLPLLGAARLYLPLNDWQPTVASLIEDARLVLLAAGTSEGTLWELRRCLRRRAPQTLLITIYDESDYAAFRDRAEVIFREEADAMRRGSGADWRPPSLPAYPPLSDSHRLKWLPVPRGYIRFDADWTPHLVRLDPTSTRGWTEEGRSRRMNREQLVPFMEIVILQLLDAEDAADQADAGRCMTIADLEAAVRAARSDGADDQTQVSLLMSGTGRFLAIADEQQDKQQDKQEDNGPGAGGRDVRGGSVIAQAGGRPPFTLDLPLPLVEELLRERRAEGATDADTLQVEYSPRGRLRGVGHNPGGQAAGEPPALVDDSGAGH</sequence>
<keyword evidence="4" id="KW-1185">Reference proteome</keyword>
<keyword evidence="2" id="KW-0812">Transmembrane</keyword>
<protein>
    <submittedName>
        <fullName evidence="3">Uncharacterized protein</fullName>
    </submittedName>
</protein>
<dbReference type="AlphaFoldDB" id="A0A101TGG4"/>
<evidence type="ECO:0000313" key="3">
    <source>
        <dbReference type="EMBL" id="KUN91914.1"/>
    </source>
</evidence>
<keyword evidence="2" id="KW-1133">Transmembrane helix</keyword>
<organism evidence="3 4">
    <name type="scientific">Streptomyces caeruleatus</name>
    <dbReference type="NCBI Taxonomy" id="661399"/>
    <lineage>
        <taxon>Bacteria</taxon>
        <taxon>Bacillati</taxon>
        <taxon>Actinomycetota</taxon>
        <taxon>Actinomycetes</taxon>
        <taxon>Kitasatosporales</taxon>
        <taxon>Streptomycetaceae</taxon>
        <taxon>Streptomyces</taxon>
    </lineage>
</organism>
<comment type="caution">
    <text evidence="3">The sequence shown here is derived from an EMBL/GenBank/DDBJ whole genome shotgun (WGS) entry which is preliminary data.</text>
</comment>
<evidence type="ECO:0000313" key="4">
    <source>
        <dbReference type="Proteomes" id="UP000053429"/>
    </source>
</evidence>
<evidence type="ECO:0000256" key="2">
    <source>
        <dbReference type="SAM" id="Phobius"/>
    </source>
</evidence>
<proteinExistence type="predicted"/>
<feature type="transmembrane region" description="Helical" evidence="2">
    <location>
        <begin position="7"/>
        <end position="24"/>
    </location>
</feature>
<name>A0A101TGG4_9ACTN</name>
<dbReference type="EMBL" id="LMWY01000063">
    <property type="protein sequence ID" value="KUN91914.1"/>
    <property type="molecule type" value="Genomic_DNA"/>
</dbReference>
<dbReference type="STRING" id="661399.AQJ67_41540"/>
<keyword evidence="2" id="KW-0472">Membrane</keyword>
<accession>A0A101TGG4</accession>
<feature type="transmembrane region" description="Helical" evidence="2">
    <location>
        <begin position="36"/>
        <end position="56"/>
    </location>
</feature>
<dbReference type="Proteomes" id="UP000053429">
    <property type="component" value="Unassembled WGS sequence"/>
</dbReference>
<reference evidence="3 4" key="1">
    <citation type="submission" date="2015-10" db="EMBL/GenBank/DDBJ databases">
        <title>Draft genome sequence of Streptomyces caeruleatus NRRL B-24802, type strain for the species Streptomyces caeruleatus.</title>
        <authorList>
            <person name="Ruckert C."/>
            <person name="Winkler A."/>
            <person name="Kalinowski J."/>
            <person name="Kampfer P."/>
            <person name="Glaeser S."/>
        </authorList>
    </citation>
    <scope>NUCLEOTIDE SEQUENCE [LARGE SCALE GENOMIC DNA]</scope>
    <source>
        <strain evidence="3 4">NRRL B-24802</strain>
    </source>
</reference>
<evidence type="ECO:0000256" key="1">
    <source>
        <dbReference type="SAM" id="MobiDB-lite"/>
    </source>
</evidence>
<feature type="region of interest" description="Disordered" evidence="1">
    <location>
        <begin position="417"/>
        <end position="463"/>
    </location>
</feature>
<feature type="compositionally biased region" description="Basic and acidic residues" evidence="1">
    <location>
        <begin position="365"/>
        <end position="375"/>
    </location>
</feature>
<feature type="region of interest" description="Disordered" evidence="1">
    <location>
        <begin position="365"/>
        <end position="396"/>
    </location>
</feature>